<protein>
    <submittedName>
        <fullName evidence="2">Uncharacterized protein</fullName>
    </submittedName>
</protein>
<keyword evidence="3" id="KW-1185">Reference proteome</keyword>
<evidence type="ECO:0000256" key="1">
    <source>
        <dbReference type="SAM" id="MobiDB-lite"/>
    </source>
</evidence>
<dbReference type="Proteomes" id="UP000574133">
    <property type="component" value="Unassembled WGS sequence"/>
</dbReference>
<reference evidence="2 3" key="1">
    <citation type="submission" date="2020-08" db="EMBL/GenBank/DDBJ databases">
        <title>Cohnella phylogeny.</title>
        <authorList>
            <person name="Dunlap C."/>
        </authorList>
    </citation>
    <scope>NUCLEOTIDE SEQUENCE [LARGE SCALE GENOMIC DNA]</scope>
    <source>
        <strain evidence="2 3">DSM 103658</strain>
    </source>
</reference>
<feature type="region of interest" description="Disordered" evidence="1">
    <location>
        <begin position="95"/>
        <end position="119"/>
    </location>
</feature>
<name>A0A841T9Q7_9BACL</name>
<accession>A0A841T9Q7</accession>
<dbReference type="EMBL" id="JACJVN010000007">
    <property type="protein sequence ID" value="MBB6675990.1"/>
    <property type="molecule type" value="Genomic_DNA"/>
</dbReference>
<dbReference type="RefSeq" id="WP_185177293.1">
    <property type="nucleotide sequence ID" value="NZ_CBCSEP010000012.1"/>
</dbReference>
<gene>
    <name evidence="2" type="ORF">H4Q31_01465</name>
</gene>
<proteinExistence type="predicted"/>
<organism evidence="2 3">
    <name type="scientific">Cohnella lubricantis</name>
    <dbReference type="NCBI Taxonomy" id="2163172"/>
    <lineage>
        <taxon>Bacteria</taxon>
        <taxon>Bacillati</taxon>
        <taxon>Bacillota</taxon>
        <taxon>Bacilli</taxon>
        <taxon>Bacillales</taxon>
        <taxon>Paenibacillaceae</taxon>
        <taxon>Cohnella</taxon>
    </lineage>
</organism>
<evidence type="ECO:0000313" key="2">
    <source>
        <dbReference type="EMBL" id="MBB6675990.1"/>
    </source>
</evidence>
<feature type="compositionally biased region" description="Basic and acidic residues" evidence="1">
    <location>
        <begin position="98"/>
        <end position="110"/>
    </location>
</feature>
<comment type="caution">
    <text evidence="2">The sequence shown here is derived from an EMBL/GenBank/DDBJ whole genome shotgun (WGS) entry which is preliminary data.</text>
</comment>
<sequence>MDDEKSKRIAAAKSKIKRQFSKLDARTKKIAESLIDNAAFMVVTLEDLQAKINTDGAVSKYQNGANQWGTKKSPEVEIYNSMIKNHMSIMKQLTDLLPKPDDDGGGQKDDGFDEFVNNR</sequence>
<evidence type="ECO:0000313" key="3">
    <source>
        <dbReference type="Proteomes" id="UP000574133"/>
    </source>
</evidence>
<dbReference type="AlphaFoldDB" id="A0A841T9Q7"/>